<evidence type="ECO:0000256" key="5">
    <source>
        <dbReference type="ARBA" id="ARBA00023136"/>
    </source>
</evidence>
<evidence type="ECO:0000256" key="2">
    <source>
        <dbReference type="ARBA" id="ARBA00022448"/>
    </source>
</evidence>
<dbReference type="GO" id="GO:0009279">
    <property type="term" value="C:cell outer membrane"/>
    <property type="evidence" value="ECO:0007669"/>
    <property type="project" value="UniProtKB-SubCell"/>
</dbReference>
<dbReference type="EMBL" id="CP017480">
    <property type="protein sequence ID" value="APG05140.1"/>
    <property type="molecule type" value="Genomic_DNA"/>
</dbReference>
<dbReference type="SUPFAM" id="SSF56935">
    <property type="entry name" value="Porins"/>
    <property type="match status" value="1"/>
</dbReference>
<organism evidence="10 11">
    <name type="scientific">Luteibacter rhizovicinus DSM 16549</name>
    <dbReference type="NCBI Taxonomy" id="1440763"/>
    <lineage>
        <taxon>Bacteria</taxon>
        <taxon>Pseudomonadati</taxon>
        <taxon>Pseudomonadota</taxon>
        <taxon>Gammaproteobacteria</taxon>
        <taxon>Lysobacterales</taxon>
        <taxon>Rhodanobacteraceae</taxon>
        <taxon>Luteibacter</taxon>
    </lineage>
</organism>
<protein>
    <submittedName>
        <fullName evidence="10">Oar protein</fullName>
    </submittedName>
</protein>
<evidence type="ECO:0000256" key="1">
    <source>
        <dbReference type="ARBA" id="ARBA00004571"/>
    </source>
</evidence>
<dbReference type="GO" id="GO:0044718">
    <property type="term" value="P:siderophore transmembrane transport"/>
    <property type="evidence" value="ECO:0007669"/>
    <property type="project" value="TreeGrafter"/>
</dbReference>
<evidence type="ECO:0000256" key="4">
    <source>
        <dbReference type="ARBA" id="ARBA00022692"/>
    </source>
</evidence>
<sequence>MSSRITLRRTLLCAAVAASLTGIAHGQSTTGRIAGQAPVAANETVLIEGSNGIVREVNVDARGRYSAEALPLATYKVSLKANGAVVDSRDNITLRVGAATDVSFASAASADASNAQDLSGVTVSANKLPTIDVATVASSTVITSADLARLPLTRTAEGIALLAPGASPGSSSFKGAMGNSLVSFSGSSVTENAYYINGMNTTDPLSGFGGISLPYGAVDQQEVLSGGYSAMYGRSDGGVISQVGKRGTNEWHFGAQVLWEPDFARADARNITFGQNNPHPPGTIEQRNDENHEWTSTVSAYAGGPLIKDKLYVFTAVEMARSEGNTVGDINHSYDTKYTYKDPKWYGKIDWNINDSNILELTGVNQTHRSNGNKYDYDYQTATKGDFVSTDSTYKTKAMVYVAKFTSYITDDLTLTALYGKSKLTYYNEPPDTGVTGPFIGNASGENLALTGGVPITNGQTLDTVDNPDHTSTNRNLRVDLNYKIGSHSITAGIDNQDSHDIDDGTTIGGDGYELWYAKQDPNLNISDSPFVDKPGNYPGGENGYFGYIRHYNTLASVRVKQRAQYVMDDWQVSDKLLLSLGIRNDQFTNYNPSGQPYLRLTKPQWAPRLGFSYDVLGDSSMKIYGNAGRYFLAMPASVALRTSAGSLATNQYFTYTGIDASGMPTGMTFIKSATGGAVSPNGEYGQPPDPRTVSAKNIKSEYQDEFILGFDQQLNASWVWGTKATVRKLRNVLDDVCDNGAITRAAVAQGADIEATTVGSCYLSNPGRANVYQLAQQGGGYYNVTVSNDDFGFTQLKRNYYGLDTYLSHPFDGTWSAKIDYLYSRSYGNTEGQVRSDVGQGSVSATRDWDYATLMEYANGNLANDRKHQIKLYGSYQITPEWLVSANIIVQSGTPKSCLGRYGSDESDPSGYGSYYHYCFGVPSRPGDKGRNPWEELIDANVEYRPLWADRKLAFNVSVFNLLNQQRAQALNPVSGSTNSVNDGYNQVISYTQPRYARFGITYDF</sequence>
<evidence type="ECO:0000259" key="9">
    <source>
        <dbReference type="Pfam" id="PF25183"/>
    </source>
</evidence>
<keyword evidence="2 7" id="KW-0813">Transport</keyword>
<dbReference type="InterPro" id="IPR037066">
    <property type="entry name" value="Plug_dom_sf"/>
</dbReference>
<accession>A0A0G9HBW7</accession>
<dbReference type="STRING" id="1440763.BJI69_15370"/>
<dbReference type="KEGG" id="lrz:BJI69_15370"/>
<proteinExistence type="inferred from homology"/>
<dbReference type="PANTHER" id="PTHR30069:SF46">
    <property type="entry name" value="OAR PROTEIN"/>
    <property type="match status" value="1"/>
</dbReference>
<dbReference type="Pfam" id="PF07715">
    <property type="entry name" value="Plug"/>
    <property type="match status" value="1"/>
</dbReference>
<feature type="domain" description="TonB-dependent receptor plug" evidence="8">
    <location>
        <begin position="135"/>
        <end position="238"/>
    </location>
</feature>
<dbReference type="AlphaFoldDB" id="A0A0G9HBW7"/>
<dbReference type="InterPro" id="IPR012910">
    <property type="entry name" value="Plug_dom"/>
</dbReference>
<keyword evidence="4 7" id="KW-0812">Transmembrane</keyword>
<evidence type="ECO:0000256" key="3">
    <source>
        <dbReference type="ARBA" id="ARBA00022452"/>
    </source>
</evidence>
<dbReference type="RefSeq" id="WP_046968942.1">
    <property type="nucleotide sequence ID" value="NZ_CP017480.1"/>
</dbReference>
<evidence type="ECO:0000313" key="10">
    <source>
        <dbReference type="EMBL" id="APG05140.1"/>
    </source>
</evidence>
<dbReference type="InterPro" id="IPR057601">
    <property type="entry name" value="Oar-like_b-barrel"/>
</dbReference>
<keyword evidence="5 7" id="KW-0472">Membrane</keyword>
<dbReference type="OrthoDB" id="9768147at2"/>
<name>A0A0G9HBW7_9GAMM</name>
<reference evidence="11" key="1">
    <citation type="submission" date="2016-09" db="EMBL/GenBank/DDBJ databases">
        <authorList>
            <person name="Lysoe E."/>
        </authorList>
    </citation>
    <scope>NUCLEOTIDE SEQUENCE [LARGE SCALE GENOMIC DNA]</scope>
    <source>
        <strain evidence="11">LJ96T</strain>
    </source>
</reference>
<keyword evidence="11" id="KW-1185">Reference proteome</keyword>
<dbReference type="GO" id="GO:0015344">
    <property type="term" value="F:siderophore uptake transmembrane transporter activity"/>
    <property type="evidence" value="ECO:0007669"/>
    <property type="project" value="TreeGrafter"/>
</dbReference>
<dbReference type="Pfam" id="PF25183">
    <property type="entry name" value="OMP_b-brl_4"/>
    <property type="match status" value="1"/>
</dbReference>
<evidence type="ECO:0000256" key="7">
    <source>
        <dbReference type="PROSITE-ProRule" id="PRU01360"/>
    </source>
</evidence>
<comment type="subcellular location">
    <subcellularLocation>
        <location evidence="1 7">Cell outer membrane</location>
        <topology evidence="1 7">Multi-pass membrane protein</topology>
    </subcellularLocation>
</comment>
<keyword evidence="6 7" id="KW-0998">Cell outer membrane</keyword>
<evidence type="ECO:0000259" key="8">
    <source>
        <dbReference type="Pfam" id="PF07715"/>
    </source>
</evidence>
<dbReference type="InterPro" id="IPR039426">
    <property type="entry name" value="TonB-dep_rcpt-like"/>
</dbReference>
<feature type="domain" description="TonB-dependent transporter Oar-like beta-barrel" evidence="9">
    <location>
        <begin position="331"/>
        <end position="879"/>
    </location>
</feature>
<evidence type="ECO:0000256" key="6">
    <source>
        <dbReference type="ARBA" id="ARBA00023237"/>
    </source>
</evidence>
<dbReference type="Gene3D" id="2.40.170.20">
    <property type="entry name" value="TonB-dependent receptor, beta-barrel domain"/>
    <property type="match status" value="1"/>
</dbReference>
<keyword evidence="3 7" id="KW-1134">Transmembrane beta strand</keyword>
<dbReference type="PATRIC" id="fig|1440763.5.peg.3490"/>
<dbReference type="InterPro" id="IPR036942">
    <property type="entry name" value="Beta-barrel_TonB_sf"/>
</dbReference>
<dbReference type="PROSITE" id="PS52016">
    <property type="entry name" value="TONB_DEPENDENT_REC_3"/>
    <property type="match status" value="1"/>
</dbReference>
<dbReference type="PANTHER" id="PTHR30069">
    <property type="entry name" value="TONB-DEPENDENT OUTER MEMBRANE RECEPTOR"/>
    <property type="match status" value="1"/>
</dbReference>
<gene>
    <name evidence="10" type="ORF">BJI69_15370</name>
</gene>
<evidence type="ECO:0000313" key="11">
    <source>
        <dbReference type="Proteomes" id="UP000182987"/>
    </source>
</evidence>
<comment type="similarity">
    <text evidence="7">Belongs to the TonB-dependent receptor family.</text>
</comment>
<dbReference type="Gene3D" id="2.170.130.10">
    <property type="entry name" value="TonB-dependent receptor, plug domain"/>
    <property type="match status" value="1"/>
</dbReference>
<dbReference type="Proteomes" id="UP000182987">
    <property type="component" value="Chromosome"/>
</dbReference>